<dbReference type="RefSeq" id="WP_185001234.1">
    <property type="nucleotide sequence ID" value="NZ_BAAAUI010000053.1"/>
</dbReference>
<keyword evidence="3" id="KW-1185">Reference proteome</keyword>
<keyword evidence="1" id="KW-0812">Transmembrane</keyword>
<dbReference type="Proteomes" id="UP000533598">
    <property type="component" value="Unassembled WGS sequence"/>
</dbReference>
<name>A0A7W7C636_9PSEU</name>
<keyword evidence="1" id="KW-1133">Transmembrane helix</keyword>
<feature type="transmembrane region" description="Helical" evidence="1">
    <location>
        <begin position="27"/>
        <end position="50"/>
    </location>
</feature>
<protein>
    <submittedName>
        <fullName evidence="2">Uncharacterized protein</fullName>
    </submittedName>
</protein>
<gene>
    <name evidence="2" type="ORF">HNR67_001343</name>
</gene>
<sequence length="151" mass="16089">MSVPNVPSQQPDVSLPRPRFAGCLLKLSLVLAGAVLGTVLTVAITVALLLPVRSTVQVQSPPTAVATAGDYQGYALAVKRVGTMMSSGNSFEVWLGRHDGGEVSRGHVLQVPTGWRTDNGLTVRWSPETVRLDFAGGGRIEVPVRVFRDAR</sequence>
<keyword evidence="1" id="KW-0472">Membrane</keyword>
<evidence type="ECO:0000313" key="3">
    <source>
        <dbReference type="Proteomes" id="UP000533598"/>
    </source>
</evidence>
<evidence type="ECO:0000256" key="1">
    <source>
        <dbReference type="SAM" id="Phobius"/>
    </source>
</evidence>
<organism evidence="2 3">
    <name type="scientific">Crossiella cryophila</name>
    <dbReference type="NCBI Taxonomy" id="43355"/>
    <lineage>
        <taxon>Bacteria</taxon>
        <taxon>Bacillati</taxon>
        <taxon>Actinomycetota</taxon>
        <taxon>Actinomycetes</taxon>
        <taxon>Pseudonocardiales</taxon>
        <taxon>Pseudonocardiaceae</taxon>
        <taxon>Crossiella</taxon>
    </lineage>
</organism>
<comment type="caution">
    <text evidence="2">The sequence shown here is derived from an EMBL/GenBank/DDBJ whole genome shotgun (WGS) entry which is preliminary data.</text>
</comment>
<accession>A0A7W7C636</accession>
<evidence type="ECO:0000313" key="2">
    <source>
        <dbReference type="EMBL" id="MBB4675225.1"/>
    </source>
</evidence>
<dbReference type="EMBL" id="JACHMH010000001">
    <property type="protein sequence ID" value="MBB4675225.1"/>
    <property type="molecule type" value="Genomic_DNA"/>
</dbReference>
<proteinExistence type="predicted"/>
<dbReference type="AlphaFoldDB" id="A0A7W7C636"/>
<reference evidence="2 3" key="1">
    <citation type="submission" date="2020-08" db="EMBL/GenBank/DDBJ databases">
        <title>Sequencing the genomes of 1000 actinobacteria strains.</title>
        <authorList>
            <person name="Klenk H.-P."/>
        </authorList>
    </citation>
    <scope>NUCLEOTIDE SEQUENCE [LARGE SCALE GENOMIC DNA]</scope>
    <source>
        <strain evidence="2 3">DSM 44230</strain>
    </source>
</reference>